<keyword evidence="2" id="KW-0812">Transmembrane</keyword>
<evidence type="ECO:0000313" key="3">
    <source>
        <dbReference type="EMBL" id="KAJ9672376.1"/>
    </source>
</evidence>
<feature type="compositionally biased region" description="Acidic residues" evidence="1">
    <location>
        <begin position="145"/>
        <end position="158"/>
    </location>
</feature>
<dbReference type="PANTHER" id="PTHR34947:SF2">
    <property type="entry name" value="TRANSMEMBRANE PROTEIN"/>
    <property type="match status" value="1"/>
</dbReference>
<feature type="compositionally biased region" description="Basic and acidic residues" evidence="1">
    <location>
        <begin position="135"/>
        <end position="144"/>
    </location>
</feature>
<keyword evidence="2" id="KW-1133">Transmembrane helix</keyword>
<organism evidence="3 4">
    <name type="scientific">Vitis rotundifolia</name>
    <name type="common">Muscadine grape</name>
    <dbReference type="NCBI Taxonomy" id="103349"/>
    <lineage>
        <taxon>Eukaryota</taxon>
        <taxon>Viridiplantae</taxon>
        <taxon>Streptophyta</taxon>
        <taxon>Embryophyta</taxon>
        <taxon>Tracheophyta</taxon>
        <taxon>Spermatophyta</taxon>
        <taxon>Magnoliopsida</taxon>
        <taxon>eudicotyledons</taxon>
        <taxon>Gunneridae</taxon>
        <taxon>Pentapetalae</taxon>
        <taxon>rosids</taxon>
        <taxon>Vitales</taxon>
        <taxon>Vitaceae</taxon>
        <taxon>Viteae</taxon>
        <taxon>Vitis</taxon>
    </lineage>
</organism>
<dbReference type="AlphaFoldDB" id="A0AA38YKY8"/>
<evidence type="ECO:0000256" key="2">
    <source>
        <dbReference type="SAM" id="Phobius"/>
    </source>
</evidence>
<keyword evidence="2" id="KW-0472">Membrane</keyword>
<evidence type="ECO:0000313" key="4">
    <source>
        <dbReference type="Proteomes" id="UP001168098"/>
    </source>
</evidence>
<proteinExistence type="predicted"/>
<evidence type="ECO:0008006" key="5">
    <source>
        <dbReference type="Google" id="ProtNLM"/>
    </source>
</evidence>
<evidence type="ECO:0000256" key="1">
    <source>
        <dbReference type="SAM" id="MobiDB-lite"/>
    </source>
</evidence>
<gene>
    <name evidence="3" type="ORF">PVL29_025839</name>
</gene>
<sequence>MDQTEHQKLQALSEFTTSQFLKKVAQLLLSVSVFSFFFSYSTWLSFLSHSFNLSSFPFQLLTHTINRNCIFLLCNGILVFLARNSGLIRSSSSGFDHADEYLFKKTGDRLPLLLDKEATTETTEPPESTADDQEERDKKYFFKEEETENLIEEDEEQEVDHGTSLLEGENLKKSSLESSLFIEEEEEEEEHSSMSTEELNKKFDDFIRRMKEEIRIGSMTTSHSLVIKESSSFDQSV</sequence>
<dbReference type="EMBL" id="JARBHA010000019">
    <property type="protein sequence ID" value="KAJ9672376.1"/>
    <property type="molecule type" value="Genomic_DNA"/>
</dbReference>
<feature type="transmembrane region" description="Helical" evidence="2">
    <location>
        <begin position="27"/>
        <end position="45"/>
    </location>
</feature>
<reference evidence="3 4" key="1">
    <citation type="journal article" date="2023" name="BMC Biotechnol.">
        <title>Vitis rotundifolia cv Carlos genome sequencing.</title>
        <authorList>
            <person name="Huff M."/>
            <person name="Hulse-Kemp A."/>
            <person name="Scheffler B."/>
            <person name="Youngblood R."/>
            <person name="Simpson S."/>
            <person name="Babiker E."/>
            <person name="Staton M."/>
        </authorList>
    </citation>
    <scope>NUCLEOTIDE SEQUENCE [LARGE SCALE GENOMIC DNA]</scope>
    <source>
        <tissue evidence="3">Leaf</tissue>
    </source>
</reference>
<name>A0AA38YKY8_VITRO</name>
<accession>A0AA38YKY8</accession>
<feature type="region of interest" description="Disordered" evidence="1">
    <location>
        <begin position="115"/>
        <end position="198"/>
    </location>
</feature>
<feature type="transmembrane region" description="Helical" evidence="2">
    <location>
        <begin position="65"/>
        <end position="82"/>
    </location>
</feature>
<comment type="caution">
    <text evidence="3">The sequence shown here is derived from an EMBL/GenBank/DDBJ whole genome shotgun (WGS) entry which is preliminary data.</text>
</comment>
<protein>
    <recommendedName>
        <fullName evidence="5">DUF4408 domain-containing protein</fullName>
    </recommendedName>
</protein>
<dbReference type="PANTHER" id="PTHR34947">
    <property type="entry name" value="TRANSMEMBRANE PROTEIN"/>
    <property type="match status" value="1"/>
</dbReference>
<keyword evidence="4" id="KW-1185">Reference proteome</keyword>
<dbReference type="Proteomes" id="UP001168098">
    <property type="component" value="Unassembled WGS sequence"/>
</dbReference>